<evidence type="ECO:0000313" key="2">
    <source>
        <dbReference type="Proteomes" id="UP000193224"/>
    </source>
</evidence>
<dbReference type="EMBL" id="FWXB01000004">
    <property type="protein sequence ID" value="SMC11748.1"/>
    <property type="molecule type" value="Genomic_DNA"/>
</dbReference>
<dbReference type="InterPro" id="IPR018679">
    <property type="entry name" value="DUF2161"/>
</dbReference>
<proteinExistence type="predicted"/>
<name>A0A1X7BQ19_9RHOB</name>
<gene>
    <name evidence="1" type="ORF">ROA7745_01567</name>
</gene>
<keyword evidence="2" id="KW-1185">Reference proteome</keyword>
<organism evidence="1 2">
    <name type="scientific">Roseovarius aestuarii</name>
    <dbReference type="NCBI Taxonomy" id="475083"/>
    <lineage>
        <taxon>Bacteria</taxon>
        <taxon>Pseudomonadati</taxon>
        <taxon>Pseudomonadota</taxon>
        <taxon>Alphaproteobacteria</taxon>
        <taxon>Rhodobacterales</taxon>
        <taxon>Roseobacteraceae</taxon>
        <taxon>Roseovarius</taxon>
    </lineage>
</organism>
<evidence type="ECO:0000313" key="1">
    <source>
        <dbReference type="EMBL" id="SMC11748.1"/>
    </source>
</evidence>
<accession>A0A1X7BQ19</accession>
<dbReference type="RefSeq" id="WP_223413038.1">
    <property type="nucleotide sequence ID" value="NZ_FWXB01000004.1"/>
</dbReference>
<dbReference type="Pfam" id="PF09929">
    <property type="entry name" value="DUF2161"/>
    <property type="match status" value="1"/>
</dbReference>
<protein>
    <submittedName>
        <fullName evidence="1">Uncharacterized protein</fullName>
    </submittedName>
</protein>
<sequence length="235" mass="25822">MADPPEEELYAPVKAFLEAQGYEVKGEIGAVDVMAVRGNEPPVLIELKNRFTLSLLHQGVARQSVSDAVYLAVPHRPVRRAFAAMRDNCALCRRLGLGLMIVRQRDGFIEVLVDPRPYRPRKSKVRLGRLLREFQRRAGDPTKGGSTRAGLVTAYRQDALRIARYLSEHGPSKGSDVARATGVAKATRVMADDHYGWFERVRTGIYALTPVGVAALTQYGGQEVPAAPIPTTAET</sequence>
<dbReference type="Proteomes" id="UP000193224">
    <property type="component" value="Unassembled WGS sequence"/>
</dbReference>
<reference evidence="1 2" key="1">
    <citation type="submission" date="2017-03" db="EMBL/GenBank/DDBJ databases">
        <authorList>
            <person name="Afonso C.L."/>
            <person name="Miller P.J."/>
            <person name="Scott M.A."/>
            <person name="Spackman E."/>
            <person name="Goraichik I."/>
            <person name="Dimitrov K.M."/>
            <person name="Suarez D.L."/>
            <person name="Swayne D.E."/>
        </authorList>
    </citation>
    <scope>NUCLEOTIDE SEQUENCE [LARGE SCALE GENOMIC DNA]</scope>
    <source>
        <strain evidence="1 2">CECT 7745</strain>
    </source>
</reference>
<dbReference type="AlphaFoldDB" id="A0A1X7BQ19"/>